<gene>
    <name evidence="7" type="ORF">PoB_004209900</name>
</gene>
<keyword evidence="8" id="KW-1185">Reference proteome</keyword>
<evidence type="ECO:0000256" key="5">
    <source>
        <dbReference type="SAM" id="Phobius"/>
    </source>
</evidence>
<dbReference type="AlphaFoldDB" id="A0AAV4BA58"/>
<evidence type="ECO:0000313" key="8">
    <source>
        <dbReference type="Proteomes" id="UP000735302"/>
    </source>
</evidence>
<dbReference type="GO" id="GO:0004930">
    <property type="term" value="F:G protein-coupled receptor activity"/>
    <property type="evidence" value="ECO:0007669"/>
    <property type="project" value="TreeGrafter"/>
</dbReference>
<dbReference type="PANTHER" id="PTHR23112">
    <property type="entry name" value="G PROTEIN-COUPLED RECEPTOR 157-RELATED"/>
    <property type="match status" value="1"/>
</dbReference>
<dbReference type="GO" id="GO:0005886">
    <property type="term" value="C:plasma membrane"/>
    <property type="evidence" value="ECO:0007669"/>
    <property type="project" value="TreeGrafter"/>
</dbReference>
<evidence type="ECO:0000256" key="4">
    <source>
        <dbReference type="ARBA" id="ARBA00023136"/>
    </source>
</evidence>
<feature type="transmembrane region" description="Helical" evidence="5">
    <location>
        <begin position="155"/>
        <end position="177"/>
    </location>
</feature>
<sequence length="284" mass="31926">MNFVLDIDLVQVLAANNTTGGETHLSNAELKAVSIISLLTSGTSCLGSLSVLICSVYSKRVFYPEVFPTFHLAVADVGASFTLLISSIIYLSHTPGFPGAEGPCDYMMTLVTSLYTSAFFLTLAYAMEALFRFRRRLSDGTNLDSLQVRVMSSRWMLLVYVLAWLLPLSMATVLMIYTNKISDDNNNGGFSRIYPKQCSSCFADFRFNEDYCWDEVEDGIYWHYVIRLIFLLPLMVVMAANMVSYRVTTFLAKAGNLPFSDCHKIFQCQRFSPLSFRHPALKIS</sequence>
<dbReference type="SUPFAM" id="SSF81321">
    <property type="entry name" value="Family A G protein-coupled receptor-like"/>
    <property type="match status" value="1"/>
</dbReference>
<evidence type="ECO:0000256" key="3">
    <source>
        <dbReference type="ARBA" id="ARBA00022989"/>
    </source>
</evidence>
<dbReference type="PROSITE" id="PS50262">
    <property type="entry name" value="G_PROTEIN_RECEP_F1_2"/>
    <property type="match status" value="1"/>
</dbReference>
<dbReference type="GO" id="GO:0007189">
    <property type="term" value="P:adenylate cyclase-activating G protein-coupled receptor signaling pathway"/>
    <property type="evidence" value="ECO:0007669"/>
    <property type="project" value="TreeGrafter"/>
</dbReference>
<dbReference type="EMBL" id="BLXT01004610">
    <property type="protein sequence ID" value="GFO15594.1"/>
    <property type="molecule type" value="Genomic_DNA"/>
</dbReference>
<comment type="subcellular location">
    <subcellularLocation>
        <location evidence="1">Membrane</location>
        <topology evidence="1">Multi-pass membrane protein</topology>
    </subcellularLocation>
</comment>
<evidence type="ECO:0000259" key="6">
    <source>
        <dbReference type="PROSITE" id="PS50262"/>
    </source>
</evidence>
<reference evidence="7 8" key="1">
    <citation type="journal article" date="2021" name="Elife">
        <title>Chloroplast acquisition without the gene transfer in kleptoplastic sea slugs, Plakobranchus ocellatus.</title>
        <authorList>
            <person name="Maeda T."/>
            <person name="Takahashi S."/>
            <person name="Yoshida T."/>
            <person name="Shimamura S."/>
            <person name="Takaki Y."/>
            <person name="Nagai Y."/>
            <person name="Toyoda A."/>
            <person name="Suzuki Y."/>
            <person name="Arimoto A."/>
            <person name="Ishii H."/>
            <person name="Satoh N."/>
            <person name="Nishiyama T."/>
            <person name="Hasebe M."/>
            <person name="Maruyama T."/>
            <person name="Minagawa J."/>
            <person name="Obokata J."/>
            <person name="Shigenobu S."/>
        </authorList>
    </citation>
    <scope>NUCLEOTIDE SEQUENCE [LARGE SCALE GENOMIC DNA]</scope>
</reference>
<feature type="transmembrane region" description="Helical" evidence="5">
    <location>
        <begin position="70"/>
        <end position="91"/>
    </location>
</feature>
<keyword evidence="2 5" id="KW-0812">Transmembrane</keyword>
<feature type="domain" description="G-protein coupled receptors family 1 profile" evidence="6">
    <location>
        <begin position="47"/>
        <end position="245"/>
    </location>
</feature>
<name>A0AAV4BA58_9GAST</name>
<evidence type="ECO:0000313" key="7">
    <source>
        <dbReference type="EMBL" id="GFO15594.1"/>
    </source>
</evidence>
<dbReference type="Gene3D" id="1.20.1070.10">
    <property type="entry name" value="Rhodopsin 7-helix transmembrane proteins"/>
    <property type="match status" value="1"/>
</dbReference>
<feature type="transmembrane region" description="Helical" evidence="5">
    <location>
        <begin position="35"/>
        <end position="58"/>
    </location>
</feature>
<feature type="transmembrane region" description="Helical" evidence="5">
    <location>
        <begin position="221"/>
        <end position="243"/>
    </location>
</feature>
<proteinExistence type="predicted"/>
<dbReference type="InterPro" id="IPR017452">
    <property type="entry name" value="GPCR_Rhodpsn_7TM"/>
</dbReference>
<protein>
    <submittedName>
        <fullName evidence="7">Transmembrane protein 116-like</fullName>
    </submittedName>
</protein>
<feature type="transmembrane region" description="Helical" evidence="5">
    <location>
        <begin position="106"/>
        <end position="126"/>
    </location>
</feature>
<keyword evidence="4 5" id="KW-0472">Membrane</keyword>
<evidence type="ECO:0000256" key="1">
    <source>
        <dbReference type="ARBA" id="ARBA00004141"/>
    </source>
</evidence>
<organism evidence="7 8">
    <name type="scientific">Plakobranchus ocellatus</name>
    <dbReference type="NCBI Taxonomy" id="259542"/>
    <lineage>
        <taxon>Eukaryota</taxon>
        <taxon>Metazoa</taxon>
        <taxon>Spiralia</taxon>
        <taxon>Lophotrochozoa</taxon>
        <taxon>Mollusca</taxon>
        <taxon>Gastropoda</taxon>
        <taxon>Heterobranchia</taxon>
        <taxon>Euthyneura</taxon>
        <taxon>Panpulmonata</taxon>
        <taxon>Sacoglossa</taxon>
        <taxon>Placobranchoidea</taxon>
        <taxon>Plakobranchidae</taxon>
        <taxon>Plakobranchus</taxon>
    </lineage>
</organism>
<dbReference type="Proteomes" id="UP000735302">
    <property type="component" value="Unassembled WGS sequence"/>
</dbReference>
<comment type="caution">
    <text evidence="7">The sequence shown here is derived from an EMBL/GenBank/DDBJ whole genome shotgun (WGS) entry which is preliminary data.</text>
</comment>
<dbReference type="PANTHER" id="PTHR23112:SF36">
    <property type="entry name" value="SI:DKEY-30C15.2 PROTEIN"/>
    <property type="match status" value="1"/>
</dbReference>
<evidence type="ECO:0000256" key="2">
    <source>
        <dbReference type="ARBA" id="ARBA00022692"/>
    </source>
</evidence>
<accession>A0AAV4BA58</accession>
<keyword evidence="3 5" id="KW-1133">Transmembrane helix</keyword>